<name>A0ABT6ZIN8_9ACTN</name>
<evidence type="ECO:0000313" key="3">
    <source>
        <dbReference type="EMBL" id="MDJ1128918.1"/>
    </source>
</evidence>
<dbReference type="EMBL" id="JASJEX010000001">
    <property type="protein sequence ID" value="MDJ1128918.1"/>
    <property type="molecule type" value="Genomic_DNA"/>
</dbReference>
<keyword evidence="4" id="KW-1185">Reference proteome</keyword>
<dbReference type="CDD" id="cd03407">
    <property type="entry name" value="SPFH_like_u4"/>
    <property type="match status" value="1"/>
</dbReference>
<evidence type="ECO:0000256" key="1">
    <source>
        <dbReference type="SAM" id="Phobius"/>
    </source>
</evidence>
<dbReference type="Pfam" id="PF01145">
    <property type="entry name" value="Band_7"/>
    <property type="match status" value="1"/>
</dbReference>
<keyword evidence="1" id="KW-0812">Transmembrane</keyword>
<dbReference type="Gene3D" id="3.30.479.30">
    <property type="entry name" value="Band 7 domain"/>
    <property type="match status" value="1"/>
</dbReference>
<evidence type="ECO:0000313" key="4">
    <source>
        <dbReference type="Proteomes" id="UP001431693"/>
    </source>
</evidence>
<feature type="domain" description="Band 7" evidence="2">
    <location>
        <begin position="22"/>
        <end position="189"/>
    </location>
</feature>
<dbReference type="InterPro" id="IPR050710">
    <property type="entry name" value="Band7/mec-2_domain"/>
</dbReference>
<keyword evidence="1" id="KW-1133">Transmembrane helix</keyword>
<keyword evidence="1" id="KW-0472">Membrane</keyword>
<dbReference type="PANTHER" id="PTHR43327">
    <property type="entry name" value="STOMATIN-LIKE PROTEIN 2, MITOCHONDRIAL"/>
    <property type="match status" value="1"/>
</dbReference>
<organism evidence="3 4">
    <name type="scientific">Kribbibacterium absianum</name>
    <dbReference type="NCBI Taxonomy" id="3044210"/>
    <lineage>
        <taxon>Bacteria</taxon>
        <taxon>Bacillati</taxon>
        <taxon>Actinomycetota</taxon>
        <taxon>Coriobacteriia</taxon>
        <taxon>Coriobacteriales</taxon>
        <taxon>Kribbibacteriaceae</taxon>
        <taxon>Kribbibacterium</taxon>
    </lineage>
</organism>
<sequence>MAIISTLSWVLVVLVVLVVIITGAYTVSQQSVAIIERFGKFARMEGPGFHVKIPMIETIAKIVDLRIQQDVFTLSAKTRDNVTIKVEVAVQYKVSEEQGATVQDSGVYRSYYSLTNPEEQMQSYIVDALRSTIPQFDLDSVFDEKDAIADDVRKKVSDHMIRYGFEVVGTLIQSIGLPKDVEAAMNDINAAERKKVAAQSLADAERIRTVTEAEAKADAMRQAGRGIAEQRKAIAEGIKDSLATIKEAGVTTAEANELFLYTQWTDMMESFSKSGKSSTVVLPADFRESTSMFEQMLCAHKADQPSE</sequence>
<comment type="caution">
    <text evidence="3">The sequence shown here is derived from an EMBL/GenBank/DDBJ whole genome shotgun (WGS) entry which is preliminary data.</text>
</comment>
<dbReference type="RefSeq" id="WP_283712555.1">
    <property type="nucleotide sequence ID" value="NZ_JASJEW010000001.1"/>
</dbReference>
<dbReference type="SUPFAM" id="SSF117892">
    <property type="entry name" value="Band 7/SPFH domain"/>
    <property type="match status" value="1"/>
</dbReference>
<gene>
    <name evidence="3" type="ORF">QJ043_02320</name>
</gene>
<feature type="transmembrane region" description="Helical" evidence="1">
    <location>
        <begin position="6"/>
        <end position="27"/>
    </location>
</feature>
<proteinExistence type="predicted"/>
<evidence type="ECO:0000259" key="2">
    <source>
        <dbReference type="SMART" id="SM00244"/>
    </source>
</evidence>
<dbReference type="InterPro" id="IPR036013">
    <property type="entry name" value="Band_7/SPFH_dom_sf"/>
</dbReference>
<dbReference type="SMART" id="SM00244">
    <property type="entry name" value="PHB"/>
    <property type="match status" value="1"/>
</dbReference>
<dbReference type="Proteomes" id="UP001431693">
    <property type="component" value="Unassembled WGS sequence"/>
</dbReference>
<dbReference type="PANTHER" id="PTHR43327:SF31">
    <property type="entry name" value="HYPERSENSITIVE-INDUCED RESPONSE PROTEIN 2"/>
    <property type="match status" value="1"/>
</dbReference>
<dbReference type="InterPro" id="IPR001107">
    <property type="entry name" value="Band_7"/>
</dbReference>
<reference evidence="3" key="1">
    <citation type="submission" date="2023-05" db="EMBL/GenBank/DDBJ databases">
        <title>[olsenella] sp. nov., isolated from a pig farm feces dump.</title>
        <authorList>
            <person name="Chang Y.-H."/>
        </authorList>
    </citation>
    <scope>NUCLEOTIDE SEQUENCE</scope>
    <source>
        <strain evidence="3">YH-ols2217</strain>
    </source>
</reference>
<protein>
    <submittedName>
        <fullName evidence="3">SPFH domain-containing protein</fullName>
    </submittedName>
</protein>
<accession>A0ABT6ZIN8</accession>